<feature type="domain" description="Vitamin K epoxide reductase" evidence="11">
    <location>
        <begin position="14"/>
        <end position="150"/>
    </location>
</feature>
<gene>
    <name evidence="12" type="ORF">GCM10010140_03660</name>
</gene>
<dbReference type="PANTHER" id="PTHR34573:SF1">
    <property type="entry name" value="VITAMIN K EPOXIDE REDUCTASE DOMAIN-CONTAINING PROTEIN"/>
    <property type="match status" value="1"/>
</dbReference>
<dbReference type="EMBL" id="BMQJ01000001">
    <property type="protein sequence ID" value="GGP78682.1"/>
    <property type="molecule type" value="Genomic_DNA"/>
</dbReference>
<evidence type="ECO:0000256" key="6">
    <source>
        <dbReference type="ARBA" id="ARBA00023002"/>
    </source>
</evidence>
<keyword evidence="8" id="KW-1015">Disulfide bond</keyword>
<proteinExistence type="inferred from homology"/>
<keyword evidence="7 10" id="KW-0472">Membrane</keyword>
<evidence type="ECO:0000256" key="4">
    <source>
        <dbReference type="ARBA" id="ARBA00022719"/>
    </source>
</evidence>
<dbReference type="RefSeq" id="WP_189244658.1">
    <property type="nucleotide sequence ID" value="NZ_BMQJ01000001.1"/>
</dbReference>
<feature type="transmembrane region" description="Helical" evidence="10">
    <location>
        <begin position="75"/>
        <end position="96"/>
    </location>
</feature>
<evidence type="ECO:0000259" key="11">
    <source>
        <dbReference type="SMART" id="SM00756"/>
    </source>
</evidence>
<keyword evidence="13" id="KW-1185">Reference proteome</keyword>
<keyword evidence="9" id="KW-0676">Redox-active center</keyword>
<keyword evidence="4" id="KW-0874">Quinone</keyword>
<evidence type="ECO:0000313" key="13">
    <source>
        <dbReference type="Proteomes" id="UP000611554"/>
    </source>
</evidence>
<comment type="similarity">
    <text evidence="2">Belongs to the VKOR family.</text>
</comment>
<protein>
    <recommendedName>
        <fullName evidence="11">Vitamin K epoxide reductase domain-containing protein</fullName>
    </recommendedName>
</protein>
<evidence type="ECO:0000256" key="3">
    <source>
        <dbReference type="ARBA" id="ARBA00022692"/>
    </source>
</evidence>
<comment type="caution">
    <text evidence="12">The sequence shown here is derived from an EMBL/GenBank/DDBJ whole genome shotgun (WGS) entry which is preliminary data.</text>
</comment>
<dbReference type="Pfam" id="PF07884">
    <property type="entry name" value="VKOR"/>
    <property type="match status" value="1"/>
</dbReference>
<dbReference type="PANTHER" id="PTHR34573">
    <property type="entry name" value="VKC DOMAIN-CONTAINING PROTEIN"/>
    <property type="match status" value="1"/>
</dbReference>
<evidence type="ECO:0000256" key="10">
    <source>
        <dbReference type="SAM" id="Phobius"/>
    </source>
</evidence>
<keyword evidence="5 10" id="KW-1133">Transmembrane helix</keyword>
<evidence type="ECO:0000256" key="5">
    <source>
        <dbReference type="ARBA" id="ARBA00022989"/>
    </source>
</evidence>
<keyword evidence="3 10" id="KW-0812">Transmembrane</keyword>
<evidence type="ECO:0000256" key="2">
    <source>
        <dbReference type="ARBA" id="ARBA00006214"/>
    </source>
</evidence>
<dbReference type="Gene3D" id="1.20.1440.130">
    <property type="entry name" value="VKOR domain"/>
    <property type="match status" value="1"/>
</dbReference>
<evidence type="ECO:0000256" key="9">
    <source>
        <dbReference type="ARBA" id="ARBA00023284"/>
    </source>
</evidence>
<feature type="transmembrane region" description="Helical" evidence="10">
    <location>
        <begin position="102"/>
        <end position="121"/>
    </location>
</feature>
<feature type="transmembrane region" description="Helical" evidence="10">
    <location>
        <begin position="20"/>
        <end position="39"/>
    </location>
</feature>
<keyword evidence="6" id="KW-0560">Oxidoreductase</keyword>
<dbReference type="Proteomes" id="UP000611554">
    <property type="component" value="Unassembled WGS sequence"/>
</dbReference>
<feature type="transmembrane region" description="Helical" evidence="10">
    <location>
        <begin position="128"/>
        <end position="148"/>
    </location>
</feature>
<evidence type="ECO:0000256" key="1">
    <source>
        <dbReference type="ARBA" id="ARBA00004141"/>
    </source>
</evidence>
<evidence type="ECO:0000256" key="7">
    <source>
        <dbReference type="ARBA" id="ARBA00023136"/>
    </source>
</evidence>
<dbReference type="SMART" id="SM00756">
    <property type="entry name" value="VKc"/>
    <property type="match status" value="1"/>
</dbReference>
<name>A0ABQ2QGD9_9ACTN</name>
<organism evidence="12 13">
    <name type="scientific">Streptosporangium pseudovulgare</name>
    <dbReference type="NCBI Taxonomy" id="35765"/>
    <lineage>
        <taxon>Bacteria</taxon>
        <taxon>Bacillati</taxon>
        <taxon>Actinomycetota</taxon>
        <taxon>Actinomycetes</taxon>
        <taxon>Streptosporangiales</taxon>
        <taxon>Streptosporangiaceae</taxon>
        <taxon>Streptosporangium</taxon>
    </lineage>
</organism>
<dbReference type="CDD" id="cd12918">
    <property type="entry name" value="VKOR_arc"/>
    <property type="match status" value="1"/>
</dbReference>
<dbReference type="InterPro" id="IPR012932">
    <property type="entry name" value="VKOR"/>
</dbReference>
<evidence type="ECO:0000256" key="8">
    <source>
        <dbReference type="ARBA" id="ARBA00023157"/>
    </source>
</evidence>
<evidence type="ECO:0000313" key="12">
    <source>
        <dbReference type="EMBL" id="GGP78682.1"/>
    </source>
</evidence>
<sequence>MVGNVDPRVGTAPVRSPGLLTAMRLLTLVGLAVSVYLTVVHYNDVPLICSESATIDCASVTTSEYSKLFGIPVPLLGLVFFVGFGALVVPAAWLSAHPVLRWGRLASVIVGTLFVVYLVTAELLLGKICLWCTAVHVITVLLLGLVLTDEYRRLGSGT</sequence>
<reference evidence="13" key="1">
    <citation type="journal article" date="2019" name="Int. J. Syst. Evol. Microbiol.">
        <title>The Global Catalogue of Microorganisms (GCM) 10K type strain sequencing project: providing services to taxonomists for standard genome sequencing and annotation.</title>
        <authorList>
            <consortium name="The Broad Institute Genomics Platform"/>
            <consortium name="The Broad Institute Genome Sequencing Center for Infectious Disease"/>
            <person name="Wu L."/>
            <person name="Ma J."/>
        </authorList>
    </citation>
    <scope>NUCLEOTIDE SEQUENCE [LARGE SCALE GENOMIC DNA]</scope>
    <source>
        <strain evidence="13">JCM 3115</strain>
    </source>
</reference>
<accession>A0ABQ2QGD9</accession>
<dbReference type="InterPro" id="IPR038354">
    <property type="entry name" value="VKOR_sf"/>
</dbReference>
<comment type="subcellular location">
    <subcellularLocation>
        <location evidence="1">Membrane</location>
        <topology evidence="1">Multi-pass membrane protein</topology>
    </subcellularLocation>
</comment>